<name>E6WPJ3_PSEUU</name>
<proteinExistence type="predicted"/>
<evidence type="ECO:0000313" key="2">
    <source>
        <dbReference type="EMBL" id="ADV26237.1"/>
    </source>
</evidence>
<evidence type="ECO:0000313" key="3">
    <source>
        <dbReference type="Proteomes" id="UP000008632"/>
    </source>
</evidence>
<dbReference type="STRING" id="743721.Psesu_0376"/>
<keyword evidence="1" id="KW-0812">Transmembrane</keyword>
<dbReference type="EMBL" id="CP002446">
    <property type="protein sequence ID" value="ADV26237.1"/>
    <property type="molecule type" value="Genomic_DNA"/>
</dbReference>
<dbReference type="Pfam" id="PF06796">
    <property type="entry name" value="NapE"/>
    <property type="match status" value="1"/>
</dbReference>
<protein>
    <submittedName>
        <fullName evidence="2">Periplasmic nitrate reductase NapE</fullName>
    </submittedName>
</protein>
<keyword evidence="3" id="KW-1185">Reference proteome</keyword>
<keyword evidence="1" id="KW-1133">Transmembrane helix</keyword>
<dbReference type="KEGG" id="psu:Psesu_0376"/>
<keyword evidence="1" id="KW-0472">Membrane</keyword>
<gene>
    <name evidence="2" type="ordered locus">Psesu_0376</name>
</gene>
<sequence length="87" mass="9549">MLPALRQAPSQPIVLASVAYCTGPAWEGRNVEQVPGPKMEVTRRQERIAFLLVTAVVFPLLAILVVAGYGFMVWMWQLLFVGPPTGP</sequence>
<dbReference type="HOGENOM" id="CLU_2481013_0_0_6"/>
<accession>E6WPJ3</accession>
<dbReference type="AlphaFoldDB" id="E6WPJ3"/>
<evidence type="ECO:0000256" key="1">
    <source>
        <dbReference type="SAM" id="Phobius"/>
    </source>
</evidence>
<feature type="transmembrane region" description="Helical" evidence="1">
    <location>
        <begin position="48"/>
        <end position="76"/>
    </location>
</feature>
<dbReference type="Proteomes" id="UP000008632">
    <property type="component" value="Chromosome"/>
</dbReference>
<organism evidence="2 3">
    <name type="scientific">Pseudoxanthomonas suwonensis (strain 11-1)</name>
    <dbReference type="NCBI Taxonomy" id="743721"/>
    <lineage>
        <taxon>Bacteria</taxon>
        <taxon>Pseudomonadati</taxon>
        <taxon>Pseudomonadota</taxon>
        <taxon>Gammaproteobacteria</taxon>
        <taxon>Lysobacterales</taxon>
        <taxon>Lysobacteraceae</taxon>
        <taxon>Pseudoxanthomonas</taxon>
    </lineage>
</organism>
<reference evidence="2 3" key="1">
    <citation type="submission" date="2011-01" db="EMBL/GenBank/DDBJ databases">
        <title>Complete sequence of Pseudoxanthomonas suwonensis 11-1.</title>
        <authorList>
            <consortium name="US DOE Joint Genome Institute"/>
            <person name="Lucas S."/>
            <person name="Copeland A."/>
            <person name="Lapidus A."/>
            <person name="Cheng J.-F."/>
            <person name="Goodwin L."/>
            <person name="Pitluck S."/>
            <person name="Teshima H."/>
            <person name="Detter J.C."/>
            <person name="Han C."/>
            <person name="Tapia R."/>
            <person name="Land M."/>
            <person name="Hauser L."/>
            <person name="Kyrpides N."/>
            <person name="Ivanova N."/>
            <person name="Ovchinnikova G."/>
            <person name="Siebers A.K."/>
            <person name="Allgaier M."/>
            <person name="Thelen M.P."/>
            <person name="Hugenholtz P."/>
            <person name="Gladden J."/>
            <person name="Woyke T."/>
        </authorList>
    </citation>
    <scope>NUCLEOTIDE SEQUENCE [LARGE SCALE GENOMIC DNA]</scope>
    <source>
        <strain evidence="3">11-1</strain>
    </source>
</reference>
<dbReference type="InterPro" id="IPR010649">
    <property type="entry name" value="NapE_TorE"/>
</dbReference>